<name>A0A8H7QF81_9FUNG</name>
<gene>
    <name evidence="1" type="ORF">INT47_013274</name>
</gene>
<evidence type="ECO:0000313" key="2">
    <source>
        <dbReference type="Proteomes" id="UP000603453"/>
    </source>
</evidence>
<keyword evidence="2" id="KW-1185">Reference proteome</keyword>
<reference evidence="1" key="1">
    <citation type="submission" date="2020-12" db="EMBL/GenBank/DDBJ databases">
        <title>Metabolic potential, ecology and presence of endohyphal bacteria is reflected in genomic diversity of Mucoromycotina.</title>
        <authorList>
            <person name="Muszewska A."/>
            <person name="Okrasinska A."/>
            <person name="Steczkiewicz K."/>
            <person name="Drgas O."/>
            <person name="Orlowska M."/>
            <person name="Perlinska-Lenart U."/>
            <person name="Aleksandrzak-Piekarczyk T."/>
            <person name="Szatraj K."/>
            <person name="Zielenkiewicz U."/>
            <person name="Pilsyk S."/>
            <person name="Malc E."/>
            <person name="Mieczkowski P."/>
            <person name="Kruszewska J.S."/>
            <person name="Biernat P."/>
            <person name="Pawlowska J."/>
        </authorList>
    </citation>
    <scope>NUCLEOTIDE SEQUENCE</scope>
    <source>
        <strain evidence="1">WA0000017839</strain>
    </source>
</reference>
<protein>
    <submittedName>
        <fullName evidence="1">Uncharacterized protein</fullName>
    </submittedName>
</protein>
<evidence type="ECO:0000313" key="1">
    <source>
        <dbReference type="EMBL" id="KAG2191337.1"/>
    </source>
</evidence>
<proteinExistence type="predicted"/>
<dbReference type="Proteomes" id="UP000603453">
    <property type="component" value="Unassembled WGS sequence"/>
</dbReference>
<comment type="caution">
    <text evidence="1">The sequence shown here is derived from an EMBL/GenBank/DDBJ whole genome shotgun (WGS) entry which is preliminary data.</text>
</comment>
<sequence>MTYEYFRNFSKALHHVLDKHQFATRYYGIPRIDINSVSLLQHGKHQSQQDASAFVNMKATSARHFPTSTTEQHFGI</sequence>
<dbReference type="EMBL" id="JAEPRD010000430">
    <property type="protein sequence ID" value="KAG2191337.1"/>
    <property type="molecule type" value="Genomic_DNA"/>
</dbReference>
<accession>A0A8H7QF81</accession>
<organism evidence="1 2">
    <name type="scientific">Mucor saturninus</name>
    <dbReference type="NCBI Taxonomy" id="64648"/>
    <lineage>
        <taxon>Eukaryota</taxon>
        <taxon>Fungi</taxon>
        <taxon>Fungi incertae sedis</taxon>
        <taxon>Mucoromycota</taxon>
        <taxon>Mucoromycotina</taxon>
        <taxon>Mucoromycetes</taxon>
        <taxon>Mucorales</taxon>
        <taxon>Mucorineae</taxon>
        <taxon>Mucoraceae</taxon>
        <taxon>Mucor</taxon>
    </lineage>
</organism>
<dbReference type="AlphaFoldDB" id="A0A8H7QF81"/>